<keyword evidence="2" id="KW-1185">Reference proteome</keyword>
<proteinExistence type="predicted"/>
<accession>A0ACC2N6K7</accession>
<organism evidence="1 2">
    <name type="scientific">Eretmocerus hayati</name>
    <dbReference type="NCBI Taxonomy" id="131215"/>
    <lineage>
        <taxon>Eukaryota</taxon>
        <taxon>Metazoa</taxon>
        <taxon>Ecdysozoa</taxon>
        <taxon>Arthropoda</taxon>
        <taxon>Hexapoda</taxon>
        <taxon>Insecta</taxon>
        <taxon>Pterygota</taxon>
        <taxon>Neoptera</taxon>
        <taxon>Endopterygota</taxon>
        <taxon>Hymenoptera</taxon>
        <taxon>Apocrita</taxon>
        <taxon>Proctotrupomorpha</taxon>
        <taxon>Chalcidoidea</taxon>
        <taxon>Aphelinidae</taxon>
        <taxon>Aphelininae</taxon>
        <taxon>Eretmocerus</taxon>
    </lineage>
</organism>
<reference evidence="1" key="1">
    <citation type="submission" date="2023-04" db="EMBL/GenBank/DDBJ databases">
        <title>A chromosome-level genome assembly of the parasitoid wasp Eretmocerus hayati.</title>
        <authorList>
            <person name="Zhong Y."/>
            <person name="Liu S."/>
            <person name="Liu Y."/>
        </authorList>
    </citation>
    <scope>NUCLEOTIDE SEQUENCE</scope>
    <source>
        <strain evidence="1">ZJU_SS_LIU_2023</strain>
    </source>
</reference>
<protein>
    <submittedName>
        <fullName evidence="1">Uncharacterized protein</fullName>
    </submittedName>
</protein>
<evidence type="ECO:0000313" key="1">
    <source>
        <dbReference type="EMBL" id="KAJ8666697.1"/>
    </source>
</evidence>
<dbReference type="EMBL" id="CM056744">
    <property type="protein sequence ID" value="KAJ8666697.1"/>
    <property type="molecule type" value="Genomic_DNA"/>
</dbReference>
<gene>
    <name evidence="1" type="ORF">QAD02_008359</name>
</gene>
<comment type="caution">
    <text evidence="1">The sequence shown here is derived from an EMBL/GenBank/DDBJ whole genome shotgun (WGS) entry which is preliminary data.</text>
</comment>
<sequence length="103" mass="11744">MRIKIHTDSDSSRPDVTTSSLLFPITADAFHDGKLKIRCSASIYDIYWQSTEVSTEEERSKAPDGMNTKDVIGINYHQPPPNYQLGQKKLNGEIDIKGMKYYF</sequence>
<name>A0ACC2N6K7_9HYME</name>
<evidence type="ECO:0000313" key="2">
    <source>
        <dbReference type="Proteomes" id="UP001239111"/>
    </source>
</evidence>
<dbReference type="Proteomes" id="UP001239111">
    <property type="component" value="Chromosome 4"/>
</dbReference>